<dbReference type="GO" id="GO:0030145">
    <property type="term" value="F:manganese ion binding"/>
    <property type="evidence" value="ECO:0007669"/>
    <property type="project" value="InterPro"/>
</dbReference>
<protein>
    <recommendedName>
        <fullName evidence="4">Xaa-Pro aminopeptidase</fullName>
        <ecNumber evidence="4">3.4.11.9</ecNumber>
    </recommendedName>
</protein>
<comment type="cofactor">
    <cofactor evidence="2">
        <name>Mn(2+)</name>
        <dbReference type="ChEBI" id="CHEBI:29035"/>
    </cofactor>
</comment>
<dbReference type="GO" id="GO:0070006">
    <property type="term" value="F:metalloaminopeptidase activity"/>
    <property type="evidence" value="ECO:0007669"/>
    <property type="project" value="InterPro"/>
</dbReference>
<comment type="catalytic activity">
    <reaction evidence="1">
        <text>Release of any N-terminal amino acid, including proline, that is linked to proline, even from a dipeptide or tripeptide.</text>
        <dbReference type="EC" id="3.4.11.9"/>
    </reaction>
</comment>
<dbReference type="InterPro" id="IPR029149">
    <property type="entry name" value="Creatin/AminoP/Spt16_N"/>
</dbReference>
<keyword evidence="7" id="KW-0464">Manganese</keyword>
<evidence type="ECO:0000256" key="3">
    <source>
        <dbReference type="ARBA" id="ARBA00008766"/>
    </source>
</evidence>
<dbReference type="OrthoDB" id="9806388at2"/>
<evidence type="ECO:0000256" key="2">
    <source>
        <dbReference type="ARBA" id="ARBA00001936"/>
    </source>
</evidence>
<keyword evidence="9" id="KW-0645">Protease</keyword>
<evidence type="ECO:0000256" key="4">
    <source>
        <dbReference type="ARBA" id="ARBA00012574"/>
    </source>
</evidence>
<evidence type="ECO:0000256" key="7">
    <source>
        <dbReference type="ARBA" id="ARBA00023211"/>
    </source>
</evidence>
<dbReference type="Pfam" id="PF05195">
    <property type="entry name" value="AMP_N"/>
    <property type="match status" value="1"/>
</dbReference>
<evidence type="ECO:0000259" key="8">
    <source>
        <dbReference type="SMART" id="SM01011"/>
    </source>
</evidence>
<dbReference type="EMBL" id="SODV01000001">
    <property type="protein sequence ID" value="TDX01236.1"/>
    <property type="molecule type" value="Genomic_DNA"/>
</dbReference>
<dbReference type="Gene3D" id="3.90.230.10">
    <property type="entry name" value="Creatinase/methionine aminopeptidase superfamily"/>
    <property type="match status" value="1"/>
</dbReference>
<evidence type="ECO:0000256" key="5">
    <source>
        <dbReference type="ARBA" id="ARBA00022723"/>
    </source>
</evidence>
<comment type="similarity">
    <text evidence="3">Belongs to the peptidase M24B family.</text>
</comment>
<dbReference type="Proteomes" id="UP000294498">
    <property type="component" value="Unassembled WGS sequence"/>
</dbReference>
<dbReference type="SUPFAM" id="SSF55920">
    <property type="entry name" value="Creatinase/aminopeptidase"/>
    <property type="match status" value="1"/>
</dbReference>
<keyword evidence="6" id="KW-0378">Hydrolase</keyword>
<dbReference type="PANTHER" id="PTHR43226">
    <property type="entry name" value="XAA-PRO AMINOPEPTIDASE 3"/>
    <property type="match status" value="1"/>
</dbReference>
<keyword evidence="9" id="KW-0031">Aminopeptidase</keyword>
<dbReference type="Gene3D" id="3.40.350.10">
    <property type="entry name" value="Creatinase/prolidase N-terminal domain"/>
    <property type="match status" value="1"/>
</dbReference>
<dbReference type="SUPFAM" id="SSF53092">
    <property type="entry name" value="Creatinase/prolidase N-terminal domain"/>
    <property type="match status" value="1"/>
</dbReference>
<evidence type="ECO:0000313" key="9">
    <source>
        <dbReference type="EMBL" id="TDX01236.1"/>
    </source>
</evidence>
<evidence type="ECO:0000313" key="10">
    <source>
        <dbReference type="Proteomes" id="UP000294498"/>
    </source>
</evidence>
<accession>A0A4R8DTK4</accession>
<feature type="domain" description="Aminopeptidase P N-terminal" evidence="8">
    <location>
        <begin position="2"/>
        <end position="134"/>
    </location>
</feature>
<name>A0A4R8DTK4_9BACT</name>
<proteinExistence type="inferred from homology"/>
<keyword evidence="5" id="KW-0479">Metal-binding</keyword>
<dbReference type="EC" id="3.4.11.9" evidence="4"/>
<dbReference type="InterPro" id="IPR007865">
    <property type="entry name" value="Aminopep_P_N"/>
</dbReference>
<dbReference type="InterPro" id="IPR036005">
    <property type="entry name" value="Creatinase/aminopeptidase-like"/>
</dbReference>
<reference evidence="9 10" key="1">
    <citation type="submission" date="2019-03" db="EMBL/GenBank/DDBJ databases">
        <title>Genomic Encyclopedia of Type Strains, Phase IV (KMG-IV): sequencing the most valuable type-strain genomes for metagenomic binning, comparative biology and taxonomic classification.</title>
        <authorList>
            <person name="Goeker M."/>
        </authorList>
    </citation>
    <scope>NUCLEOTIDE SEQUENCE [LARGE SCALE GENOMIC DNA]</scope>
    <source>
        <strain evidence="9 10">DSM 100059</strain>
    </source>
</reference>
<dbReference type="GO" id="GO:0006508">
    <property type="term" value="P:proteolysis"/>
    <property type="evidence" value="ECO:0007669"/>
    <property type="project" value="TreeGrafter"/>
</dbReference>
<sequence>MFATEVYAERRNRLRAQVGKGLILLPGNVDSSMGYKANVYPFRQDSTFLYFLGLDRPGLVGILDVDKGEETLFGDDIDIEDLVWTGPVEALASQASRVGIKRVKPLRDLRAALDDARRLGQPIHFLPPYRPEHTLQLHHWLDIPLETVDATASLPLIRAVVALRSIKSPEEVLEIEKGVNTTNAMQLAAIQHAREGMTEARLAGILQGIAIGDGGNLAFPTILTVDGQILHNHYGQHLLKKGKMVLCDCGAETAMHYGGDLTRTFPVDKQFTTRQREVYQIVLDAHLAAVAALKPGVPYRDIYFLACATLVRGLQSLGLMQGDVAEAVREGAHALFFQCGLGHMLGLDTHDMENLGEAYVGYTDTLTKSTQFGLKSLRLGRALDEGFVVTVEPGLYFIPELIDTWAADRKLERFIRYDKVEAFKDFGGIRIEEDFLITSSGSRLLGDALPKTIAEIEALRS</sequence>
<dbReference type="Pfam" id="PF00557">
    <property type="entry name" value="Peptidase_M24"/>
    <property type="match status" value="1"/>
</dbReference>
<dbReference type="RefSeq" id="WP_133993609.1">
    <property type="nucleotide sequence ID" value="NZ_SODV01000001.1"/>
</dbReference>
<organism evidence="9 10">
    <name type="scientific">Dinghuibacter silviterrae</name>
    <dbReference type="NCBI Taxonomy" id="1539049"/>
    <lineage>
        <taxon>Bacteria</taxon>
        <taxon>Pseudomonadati</taxon>
        <taxon>Bacteroidota</taxon>
        <taxon>Chitinophagia</taxon>
        <taxon>Chitinophagales</taxon>
        <taxon>Chitinophagaceae</taxon>
        <taxon>Dinghuibacter</taxon>
    </lineage>
</organism>
<comment type="caution">
    <text evidence="9">The sequence shown here is derived from an EMBL/GenBank/DDBJ whole genome shotgun (WGS) entry which is preliminary data.</text>
</comment>
<dbReference type="InterPro" id="IPR000994">
    <property type="entry name" value="Pept_M24"/>
</dbReference>
<dbReference type="GO" id="GO:0005829">
    <property type="term" value="C:cytosol"/>
    <property type="evidence" value="ECO:0007669"/>
    <property type="project" value="TreeGrafter"/>
</dbReference>
<dbReference type="PANTHER" id="PTHR43226:SF4">
    <property type="entry name" value="XAA-PRO AMINOPEPTIDASE 3"/>
    <property type="match status" value="1"/>
</dbReference>
<dbReference type="AlphaFoldDB" id="A0A4R8DTK4"/>
<dbReference type="SMART" id="SM01011">
    <property type="entry name" value="AMP_N"/>
    <property type="match status" value="1"/>
</dbReference>
<keyword evidence="10" id="KW-1185">Reference proteome</keyword>
<evidence type="ECO:0000256" key="1">
    <source>
        <dbReference type="ARBA" id="ARBA00001424"/>
    </source>
</evidence>
<dbReference type="InterPro" id="IPR052433">
    <property type="entry name" value="X-Pro_dipept-like"/>
</dbReference>
<gene>
    <name evidence="9" type="ORF">EDB95_2268</name>
</gene>
<evidence type="ECO:0000256" key="6">
    <source>
        <dbReference type="ARBA" id="ARBA00022801"/>
    </source>
</evidence>